<dbReference type="RefSeq" id="WP_282316889.1">
    <property type="nucleotide sequence ID" value="NZ_JARBWL010000002.1"/>
</dbReference>
<feature type="region of interest" description="Disordered" evidence="1">
    <location>
        <begin position="121"/>
        <end position="167"/>
    </location>
</feature>
<feature type="compositionally biased region" description="Basic and acidic residues" evidence="1">
    <location>
        <begin position="121"/>
        <end position="132"/>
    </location>
</feature>
<evidence type="ECO:0000256" key="1">
    <source>
        <dbReference type="SAM" id="MobiDB-lite"/>
    </source>
</evidence>
<accession>A0ABT6QUE0</accession>
<dbReference type="Pfam" id="PF25759">
    <property type="entry name" value="HP1_ORF34"/>
    <property type="match status" value="1"/>
</dbReference>
<feature type="compositionally biased region" description="Gly residues" evidence="1">
    <location>
        <begin position="141"/>
        <end position="161"/>
    </location>
</feature>
<organism evidence="2 3">
    <name type="scientific">Pseudomonas fungipugnans</name>
    <dbReference type="NCBI Taxonomy" id="3024217"/>
    <lineage>
        <taxon>Bacteria</taxon>
        <taxon>Pseudomonadati</taxon>
        <taxon>Pseudomonadota</taxon>
        <taxon>Gammaproteobacteria</taxon>
        <taxon>Pseudomonadales</taxon>
        <taxon>Pseudomonadaceae</taxon>
        <taxon>Pseudomonas</taxon>
    </lineage>
</organism>
<gene>
    <name evidence="2" type="ORF">POF45_23375</name>
</gene>
<keyword evidence="2" id="KW-0238">DNA-binding</keyword>
<name>A0ABT6QUE0_9PSED</name>
<reference evidence="2 3" key="1">
    <citation type="submission" date="2023-02" db="EMBL/GenBank/DDBJ databases">
        <title>Pseudomonas chrutzelriedensis sp. nov., a potently antifungal strain isolated from moss.</title>
        <authorList>
            <person name="Schnyder A."/>
            <person name="Kalawong R."/>
            <person name="Eberl L."/>
            <person name="Agnoli K."/>
        </authorList>
    </citation>
    <scope>NUCLEOTIDE SEQUENCE [LARGE SCALE GENOMIC DNA]</scope>
    <source>
        <strain evidence="2 3">681</strain>
    </source>
</reference>
<proteinExistence type="predicted"/>
<comment type="caution">
    <text evidence="2">The sequence shown here is derived from an EMBL/GenBank/DDBJ whole genome shotgun (WGS) entry which is preliminary data.</text>
</comment>
<evidence type="ECO:0000313" key="3">
    <source>
        <dbReference type="Proteomes" id="UP001159100"/>
    </source>
</evidence>
<dbReference type="EMBL" id="JARBWL010000002">
    <property type="protein sequence ID" value="MDI2594351.1"/>
    <property type="molecule type" value="Genomic_DNA"/>
</dbReference>
<sequence>MTLLLDGHKVQGKNLKVTANLRIESGDMSGQTSNTDKAHKGFKPKTLTVSLMIPFVDRTQMTDLMRLAESTAGGGQLHLYRVVNDTAAAFGVRQVEFSEGISAREDDSLRAWLVQFTLSERESNPEKVEGRRAGNKVNAQGGPGSAVGEGGDGSGSGGGSTGDPALSGFEKVLGRVDKWLGGSEQS</sequence>
<dbReference type="GO" id="GO:0003677">
    <property type="term" value="F:DNA binding"/>
    <property type="evidence" value="ECO:0007669"/>
    <property type="project" value="UniProtKB-KW"/>
</dbReference>
<dbReference type="InterPro" id="IPR057869">
    <property type="entry name" value="HP1_YO34"/>
</dbReference>
<keyword evidence="3" id="KW-1185">Reference proteome</keyword>
<evidence type="ECO:0000313" key="2">
    <source>
        <dbReference type="EMBL" id="MDI2594351.1"/>
    </source>
</evidence>
<protein>
    <submittedName>
        <fullName evidence="2">DNA-binding protein</fullName>
    </submittedName>
</protein>
<dbReference type="Proteomes" id="UP001159100">
    <property type="component" value="Unassembled WGS sequence"/>
</dbReference>